<reference evidence="1 2" key="1">
    <citation type="submission" date="2016-01" db="EMBL/GenBank/DDBJ databases">
        <title>Complete genome and mega plasmid sequence of Sphingomonas panacis DCY99 elicits systemic resistance in rice to Xanthomonas oryzae.</title>
        <authorList>
            <person name="Kim Y.J."/>
            <person name="Yang D.C."/>
            <person name="Sing P."/>
        </authorList>
    </citation>
    <scope>NUCLEOTIDE SEQUENCE [LARGE SCALE GENOMIC DNA]</scope>
    <source>
        <strain evidence="1 2">DCY99</strain>
    </source>
</reference>
<organism evidence="1 2">
    <name type="scientific">Sphingomonas panacis</name>
    <dbReference type="NCBI Taxonomy" id="1560345"/>
    <lineage>
        <taxon>Bacteria</taxon>
        <taxon>Pseudomonadati</taxon>
        <taxon>Pseudomonadota</taxon>
        <taxon>Alphaproteobacteria</taxon>
        <taxon>Sphingomonadales</taxon>
        <taxon>Sphingomonadaceae</taxon>
        <taxon>Sphingomonas</taxon>
    </lineage>
</organism>
<keyword evidence="2" id="KW-1185">Reference proteome</keyword>
<evidence type="ECO:0000313" key="1">
    <source>
        <dbReference type="EMBL" id="AOH85585.1"/>
    </source>
</evidence>
<protein>
    <submittedName>
        <fullName evidence="1">Uncharacterized protein</fullName>
    </submittedName>
</protein>
<sequence length="63" mass="6924">MRELDAEETELLRILDEGVPTPALIGMMRDLSEILEGKGYTIQARVAEVAADRLQLLEAGLKA</sequence>
<evidence type="ECO:0000313" key="2">
    <source>
        <dbReference type="Proteomes" id="UP000094256"/>
    </source>
</evidence>
<dbReference type="KEGG" id="span:AWL63_18230"/>
<dbReference type="EMBL" id="CP014168">
    <property type="protein sequence ID" value="AOH85585.1"/>
    <property type="molecule type" value="Genomic_DNA"/>
</dbReference>
<name>A0A1B3ZDT6_9SPHN</name>
<accession>A0A1B3ZDT6</accession>
<dbReference type="Proteomes" id="UP000094256">
    <property type="component" value="Chromosome"/>
</dbReference>
<dbReference type="AlphaFoldDB" id="A0A1B3ZDT6"/>
<proteinExistence type="predicted"/>
<gene>
    <name evidence="1" type="ORF">AWL63_18230</name>
</gene>
<dbReference type="OrthoDB" id="7452478at2"/>
<dbReference type="RefSeq" id="WP_069206121.1">
    <property type="nucleotide sequence ID" value="NZ_CP014168.1"/>
</dbReference>